<evidence type="ECO:0000313" key="13">
    <source>
        <dbReference type="Proteomes" id="UP000095485"/>
    </source>
</evidence>
<dbReference type="Gene3D" id="6.10.250.690">
    <property type="match status" value="1"/>
</dbReference>
<dbReference type="RefSeq" id="WP_055056065.1">
    <property type="nucleotide sequence ID" value="NZ_CZAY01000009.1"/>
</dbReference>
<dbReference type="CDD" id="cd17574">
    <property type="entry name" value="REC_OmpR"/>
    <property type="match status" value="1"/>
</dbReference>
<protein>
    <recommendedName>
        <fullName evidence="1">Stage 0 sporulation protein A homolog</fullName>
    </recommendedName>
</protein>
<evidence type="ECO:0000256" key="8">
    <source>
        <dbReference type="PROSITE-ProRule" id="PRU00169"/>
    </source>
</evidence>
<evidence type="ECO:0000256" key="2">
    <source>
        <dbReference type="ARBA" id="ARBA00022553"/>
    </source>
</evidence>
<dbReference type="OrthoDB" id="9790442at2"/>
<feature type="modified residue" description="4-aspartylphosphate" evidence="8">
    <location>
        <position position="55"/>
    </location>
</feature>
<evidence type="ECO:0000256" key="4">
    <source>
        <dbReference type="ARBA" id="ARBA00023015"/>
    </source>
</evidence>
<dbReference type="GO" id="GO:0032993">
    <property type="term" value="C:protein-DNA complex"/>
    <property type="evidence" value="ECO:0007669"/>
    <property type="project" value="TreeGrafter"/>
</dbReference>
<dbReference type="GO" id="GO:0005829">
    <property type="term" value="C:cytosol"/>
    <property type="evidence" value="ECO:0007669"/>
    <property type="project" value="TreeGrafter"/>
</dbReference>
<keyword evidence="3" id="KW-0902">Two-component regulatory system</keyword>
<evidence type="ECO:0000259" key="10">
    <source>
        <dbReference type="PROSITE" id="PS50110"/>
    </source>
</evidence>
<keyword evidence="2 8" id="KW-0597">Phosphoprotein</keyword>
<dbReference type="FunFam" id="3.40.50.2300:FF:000001">
    <property type="entry name" value="DNA-binding response regulator PhoB"/>
    <property type="match status" value="1"/>
</dbReference>
<dbReference type="InterPro" id="IPR001867">
    <property type="entry name" value="OmpR/PhoB-type_DNA-bd"/>
</dbReference>
<evidence type="ECO:0000313" key="12">
    <source>
        <dbReference type="EMBL" id="CUP55122.1"/>
    </source>
</evidence>
<dbReference type="Proteomes" id="UP000095485">
    <property type="component" value="Unassembled WGS sequence"/>
</dbReference>
<dbReference type="InterPro" id="IPR001789">
    <property type="entry name" value="Sig_transdc_resp-reg_receiver"/>
</dbReference>
<evidence type="ECO:0000256" key="3">
    <source>
        <dbReference type="ARBA" id="ARBA00023012"/>
    </source>
</evidence>
<reference evidence="12 13" key="1">
    <citation type="submission" date="2015-09" db="EMBL/GenBank/DDBJ databases">
        <authorList>
            <consortium name="Pathogen Informatics"/>
        </authorList>
    </citation>
    <scope>NUCLEOTIDE SEQUENCE [LARGE SCALE GENOMIC DNA]</scope>
    <source>
        <strain evidence="12 13">2789STDY5834914</strain>
    </source>
</reference>
<evidence type="ECO:0000256" key="5">
    <source>
        <dbReference type="ARBA" id="ARBA00023125"/>
    </source>
</evidence>
<proteinExistence type="predicted"/>
<keyword evidence="6" id="KW-0804">Transcription</keyword>
<dbReference type="PANTHER" id="PTHR48111:SF52">
    <property type="entry name" value="TRANSCRIPTIONAL REGULATORY PROTEIN YVRH"/>
    <property type="match status" value="1"/>
</dbReference>
<keyword evidence="5 9" id="KW-0238">DNA-binding</keyword>
<dbReference type="Gene3D" id="3.40.50.2300">
    <property type="match status" value="1"/>
</dbReference>
<gene>
    <name evidence="12" type="primary">phoP_2</name>
    <name evidence="12" type="ORF">ERS852526_01404</name>
</gene>
<dbReference type="InterPro" id="IPR011006">
    <property type="entry name" value="CheY-like_superfamily"/>
</dbReference>
<feature type="domain" description="OmpR/PhoB-type" evidence="11">
    <location>
        <begin position="127"/>
        <end position="226"/>
    </location>
</feature>
<dbReference type="GO" id="GO:0006355">
    <property type="term" value="P:regulation of DNA-templated transcription"/>
    <property type="evidence" value="ECO:0007669"/>
    <property type="project" value="InterPro"/>
</dbReference>
<accession>A0A174P217</accession>
<dbReference type="PROSITE" id="PS51755">
    <property type="entry name" value="OMPR_PHOB"/>
    <property type="match status" value="1"/>
</dbReference>
<name>A0A174P217_9FIRM</name>
<sequence length="230" mass="26165">MYDKFILIVDDEQELLTLIKTIFERAGYTKIMTATSGEMALQIIRETLPDMVILDVMLPGMDGFEVLQEIRALSKLPVLMLTAKDAAEDRFSGFELGADDYLIKPFLPKELLLRVQAILKRSYPTEKRIIELENSFIDIDKAEIHRENKIIPLTAKEYNILLKLVDNANHIVTIGTLCQTACGEMWQGYETTLMTHIRHLREKIEKNPSSPVSLLTVKGLGYKLLVKGVK</sequence>
<evidence type="ECO:0000256" key="7">
    <source>
        <dbReference type="ARBA" id="ARBA00024867"/>
    </source>
</evidence>
<evidence type="ECO:0000256" key="1">
    <source>
        <dbReference type="ARBA" id="ARBA00018672"/>
    </source>
</evidence>
<dbReference type="InterPro" id="IPR036388">
    <property type="entry name" value="WH-like_DNA-bd_sf"/>
</dbReference>
<dbReference type="GO" id="GO:0000156">
    <property type="term" value="F:phosphorelay response regulator activity"/>
    <property type="evidence" value="ECO:0007669"/>
    <property type="project" value="TreeGrafter"/>
</dbReference>
<evidence type="ECO:0000259" key="11">
    <source>
        <dbReference type="PROSITE" id="PS51755"/>
    </source>
</evidence>
<feature type="DNA-binding region" description="OmpR/PhoB-type" evidence="9">
    <location>
        <begin position="127"/>
        <end position="226"/>
    </location>
</feature>
<evidence type="ECO:0000256" key="9">
    <source>
        <dbReference type="PROSITE-ProRule" id="PRU01091"/>
    </source>
</evidence>
<feature type="domain" description="Response regulatory" evidence="10">
    <location>
        <begin position="5"/>
        <end position="119"/>
    </location>
</feature>
<dbReference type="Gene3D" id="1.10.10.10">
    <property type="entry name" value="Winged helix-like DNA-binding domain superfamily/Winged helix DNA-binding domain"/>
    <property type="match status" value="1"/>
</dbReference>
<dbReference type="AlphaFoldDB" id="A0A174P217"/>
<keyword evidence="4" id="KW-0805">Transcription regulation</keyword>
<dbReference type="SMART" id="SM00862">
    <property type="entry name" value="Trans_reg_C"/>
    <property type="match status" value="1"/>
</dbReference>
<dbReference type="Pfam" id="PF00072">
    <property type="entry name" value="Response_reg"/>
    <property type="match status" value="1"/>
</dbReference>
<comment type="function">
    <text evidence="7">May play the central regulatory role in sporulation. It may be an element of the effector pathway responsible for the activation of sporulation genes in response to nutritional stress. Spo0A may act in concert with spo0H (a sigma factor) to control the expression of some genes that are critical to the sporulation process.</text>
</comment>
<dbReference type="CDD" id="cd00383">
    <property type="entry name" value="trans_reg_C"/>
    <property type="match status" value="1"/>
</dbReference>
<organism evidence="12 13">
    <name type="scientific">Dorea longicatena</name>
    <dbReference type="NCBI Taxonomy" id="88431"/>
    <lineage>
        <taxon>Bacteria</taxon>
        <taxon>Bacillati</taxon>
        <taxon>Bacillota</taxon>
        <taxon>Clostridia</taxon>
        <taxon>Lachnospirales</taxon>
        <taxon>Lachnospiraceae</taxon>
        <taxon>Dorea</taxon>
    </lineage>
</organism>
<dbReference type="InterPro" id="IPR039420">
    <property type="entry name" value="WalR-like"/>
</dbReference>
<evidence type="ECO:0000256" key="6">
    <source>
        <dbReference type="ARBA" id="ARBA00023163"/>
    </source>
</evidence>
<dbReference type="SUPFAM" id="SSF52172">
    <property type="entry name" value="CheY-like"/>
    <property type="match status" value="1"/>
</dbReference>
<dbReference type="GeneID" id="96228701"/>
<dbReference type="EMBL" id="CZAY01000009">
    <property type="protein sequence ID" value="CUP55122.1"/>
    <property type="molecule type" value="Genomic_DNA"/>
</dbReference>
<dbReference type="PROSITE" id="PS50110">
    <property type="entry name" value="RESPONSE_REGULATORY"/>
    <property type="match status" value="1"/>
</dbReference>
<dbReference type="PANTHER" id="PTHR48111">
    <property type="entry name" value="REGULATOR OF RPOS"/>
    <property type="match status" value="1"/>
</dbReference>
<dbReference type="SMART" id="SM00448">
    <property type="entry name" value="REC"/>
    <property type="match status" value="1"/>
</dbReference>
<dbReference type="GO" id="GO:0000976">
    <property type="term" value="F:transcription cis-regulatory region binding"/>
    <property type="evidence" value="ECO:0007669"/>
    <property type="project" value="TreeGrafter"/>
</dbReference>
<dbReference type="Pfam" id="PF00486">
    <property type="entry name" value="Trans_reg_C"/>
    <property type="match status" value="1"/>
</dbReference>